<feature type="domain" description="N-acetyltransferase" evidence="3">
    <location>
        <begin position="156"/>
        <end position="297"/>
    </location>
</feature>
<accession>A0A7J9V0C3</accession>
<dbReference type="RefSeq" id="WP_152233110.1">
    <property type="nucleotide sequence ID" value="NZ_BAAAOT010000029.1"/>
</dbReference>
<proteinExistence type="predicted"/>
<evidence type="ECO:0000313" key="5">
    <source>
        <dbReference type="Proteomes" id="UP000429644"/>
    </source>
</evidence>
<dbReference type="AlphaFoldDB" id="A0A7J9V0C3"/>
<protein>
    <submittedName>
        <fullName evidence="4">GNAT family N-acetyltransferase</fullName>
    </submittedName>
</protein>
<comment type="caution">
    <text evidence="4">The sequence shown here is derived from an EMBL/GenBank/DDBJ whole genome shotgun (WGS) entry which is preliminary data.</text>
</comment>
<evidence type="ECO:0000256" key="2">
    <source>
        <dbReference type="ARBA" id="ARBA00023315"/>
    </source>
</evidence>
<dbReference type="InterPro" id="IPR050832">
    <property type="entry name" value="Bact_Acetyltransf"/>
</dbReference>
<keyword evidence="5" id="KW-1185">Reference proteome</keyword>
<dbReference type="EMBL" id="WHPD01003593">
    <property type="protein sequence ID" value="MPV90316.1"/>
    <property type="molecule type" value="Genomic_DNA"/>
</dbReference>
<dbReference type="InterPro" id="IPR000182">
    <property type="entry name" value="GNAT_dom"/>
</dbReference>
<sequence length="297" mass="31279">MPLPAGLTQRPLALDDAAAVTAIMAAEELRDTGQVSIEEADLLADWQRPSFDLPTGTVGVLDGDRLVAYAELSGPDRAHAAVDPAHHGRGIGSHLAGWLQERARSVGSAVVGMPVPQGSPGDRLLEALGFHVRWTSWVLAMPDGATIAAPPLPAGVTIREATPAEHRAVWMVVEDAFLEWSARARQSFEDFGAQVLRRPGFEAWNLRVAAAPDGAVVGAAVVLLAGTTGFVDKLAVRRDRRGLGLGQALLADAFAAARGHGAVRSELSTDSRTGALGLYQRVGMDVTSVWVNRAIAV</sequence>
<dbReference type="PROSITE" id="PS51186">
    <property type="entry name" value="GNAT"/>
    <property type="match status" value="2"/>
</dbReference>
<dbReference type="PANTHER" id="PTHR43877:SF2">
    <property type="entry name" value="AMINOALKYLPHOSPHONATE N-ACETYLTRANSFERASE-RELATED"/>
    <property type="match status" value="1"/>
</dbReference>
<gene>
    <name evidence="4" type="ORF">GB882_16705</name>
</gene>
<dbReference type="OrthoDB" id="9799092at2"/>
<dbReference type="Gene3D" id="3.40.630.30">
    <property type="match status" value="1"/>
</dbReference>
<dbReference type="GO" id="GO:0016747">
    <property type="term" value="F:acyltransferase activity, transferring groups other than amino-acyl groups"/>
    <property type="evidence" value="ECO:0007669"/>
    <property type="project" value="InterPro"/>
</dbReference>
<evidence type="ECO:0000259" key="3">
    <source>
        <dbReference type="PROSITE" id="PS51186"/>
    </source>
</evidence>
<evidence type="ECO:0000256" key="1">
    <source>
        <dbReference type="ARBA" id="ARBA00022679"/>
    </source>
</evidence>
<dbReference type="CDD" id="cd04301">
    <property type="entry name" value="NAT_SF"/>
    <property type="match status" value="1"/>
</dbReference>
<dbReference type="InterPro" id="IPR016181">
    <property type="entry name" value="Acyl_CoA_acyltransferase"/>
</dbReference>
<name>A0A7J9V0C3_9MICO</name>
<dbReference type="Pfam" id="PF00583">
    <property type="entry name" value="Acetyltransf_1"/>
    <property type="match status" value="2"/>
</dbReference>
<dbReference type="Proteomes" id="UP000429644">
    <property type="component" value="Unassembled WGS sequence"/>
</dbReference>
<feature type="domain" description="N-acetyltransferase" evidence="3">
    <location>
        <begin position="7"/>
        <end position="153"/>
    </location>
</feature>
<organism evidence="4 5">
    <name type="scientific">Georgenia ruanii</name>
    <dbReference type="NCBI Taxonomy" id="348442"/>
    <lineage>
        <taxon>Bacteria</taxon>
        <taxon>Bacillati</taxon>
        <taxon>Actinomycetota</taxon>
        <taxon>Actinomycetes</taxon>
        <taxon>Micrococcales</taxon>
        <taxon>Bogoriellaceae</taxon>
        <taxon>Georgenia</taxon>
    </lineage>
</organism>
<dbReference type="SUPFAM" id="SSF55729">
    <property type="entry name" value="Acyl-CoA N-acyltransferases (Nat)"/>
    <property type="match status" value="2"/>
</dbReference>
<dbReference type="PANTHER" id="PTHR43877">
    <property type="entry name" value="AMINOALKYLPHOSPHONATE N-ACETYLTRANSFERASE-RELATED-RELATED"/>
    <property type="match status" value="1"/>
</dbReference>
<keyword evidence="2" id="KW-0012">Acyltransferase</keyword>
<reference evidence="4 5" key="1">
    <citation type="submission" date="2019-10" db="EMBL/GenBank/DDBJ databases">
        <title>Georgenia wutianyii sp. nov. and Georgenia yuyongxinii sp. nov. isolated from plateau pika (Ochotona curzoniae) in the Qinghai-Tibet plateau of China.</title>
        <authorList>
            <person name="Tian Z."/>
        </authorList>
    </citation>
    <scope>NUCLEOTIDE SEQUENCE [LARGE SCALE GENOMIC DNA]</scope>
    <source>
        <strain evidence="4 5">JCM 15130</strain>
    </source>
</reference>
<keyword evidence="1 4" id="KW-0808">Transferase</keyword>
<evidence type="ECO:0000313" key="4">
    <source>
        <dbReference type="EMBL" id="MPV90316.1"/>
    </source>
</evidence>